<dbReference type="PROSITE" id="PS50076">
    <property type="entry name" value="DNAJ_2"/>
    <property type="match status" value="1"/>
</dbReference>
<keyword evidence="6" id="KW-1185">Reference proteome</keyword>
<comment type="subcellular location">
    <subcellularLocation>
        <location evidence="2">Gas vesicle</location>
    </subcellularLocation>
</comment>
<evidence type="ECO:0000259" key="4">
    <source>
        <dbReference type="PROSITE" id="PS50076"/>
    </source>
</evidence>
<organism evidence="5 6">
    <name type="scientific">Candidatus Chloroploca mongolica</name>
    <dbReference type="NCBI Taxonomy" id="2528176"/>
    <lineage>
        <taxon>Bacteria</taxon>
        <taxon>Bacillati</taxon>
        <taxon>Chloroflexota</taxon>
        <taxon>Chloroflexia</taxon>
        <taxon>Chloroflexales</taxon>
        <taxon>Chloroflexineae</taxon>
        <taxon>Oscillochloridaceae</taxon>
        <taxon>Candidatus Chloroploca</taxon>
    </lineage>
</organism>
<protein>
    <submittedName>
        <fullName evidence="5">GvpL/GvpF family gas vesicle protein</fullName>
    </submittedName>
</protein>
<dbReference type="SUPFAM" id="SSF46565">
    <property type="entry name" value="Chaperone J-domain"/>
    <property type="match status" value="1"/>
</dbReference>
<evidence type="ECO:0000313" key="5">
    <source>
        <dbReference type="EMBL" id="MBP1467054.1"/>
    </source>
</evidence>
<dbReference type="Gene3D" id="1.10.287.110">
    <property type="entry name" value="DnaJ domain"/>
    <property type="match status" value="1"/>
</dbReference>
<dbReference type="Pfam" id="PF00226">
    <property type="entry name" value="DnaJ"/>
    <property type="match status" value="1"/>
</dbReference>
<reference evidence="5 6" key="1">
    <citation type="submission" date="2021-03" db="EMBL/GenBank/DDBJ databases">
        <authorList>
            <person name="Grouzdev D.S."/>
        </authorList>
    </citation>
    <scope>NUCLEOTIDE SEQUENCE [LARGE SCALE GENOMIC DNA]</scope>
    <source>
        <strain evidence="5 6">M50-1</strain>
    </source>
</reference>
<evidence type="ECO:0000256" key="2">
    <source>
        <dbReference type="ARBA" id="ARBA00035108"/>
    </source>
</evidence>
<gene>
    <name evidence="5" type="ORF">EYB53_015170</name>
</gene>
<feature type="domain" description="J" evidence="4">
    <location>
        <begin position="275"/>
        <end position="341"/>
    </location>
</feature>
<dbReference type="InterPro" id="IPR009430">
    <property type="entry name" value="GvpL/GvpF"/>
</dbReference>
<dbReference type="Proteomes" id="UP001193081">
    <property type="component" value="Unassembled WGS sequence"/>
</dbReference>
<evidence type="ECO:0000256" key="1">
    <source>
        <dbReference type="ARBA" id="ARBA00022987"/>
    </source>
</evidence>
<evidence type="ECO:0000313" key="6">
    <source>
        <dbReference type="Proteomes" id="UP001193081"/>
    </source>
</evidence>
<dbReference type="EMBL" id="SIJK02000027">
    <property type="protein sequence ID" value="MBP1467054.1"/>
    <property type="molecule type" value="Genomic_DNA"/>
</dbReference>
<dbReference type="SMART" id="SM00271">
    <property type="entry name" value="DnaJ"/>
    <property type="match status" value="1"/>
</dbReference>
<accession>A0ABS4DCL4</accession>
<comment type="similarity">
    <text evidence="3">Belongs to the gas vesicle GvpF/GvpL family.</text>
</comment>
<dbReference type="PANTHER" id="PTHR36852">
    <property type="entry name" value="PROTEIN GVPL 2"/>
    <property type="match status" value="1"/>
</dbReference>
<name>A0ABS4DCL4_9CHLR</name>
<dbReference type="CDD" id="cd06257">
    <property type="entry name" value="DnaJ"/>
    <property type="match status" value="1"/>
</dbReference>
<dbReference type="Pfam" id="PF06386">
    <property type="entry name" value="GvpL_GvpF"/>
    <property type="match status" value="1"/>
</dbReference>
<sequence>MTSLNSASINATSTRHDATSQYLYAIIPVEEALIFEVEGVEPGSDVYTVQDGGLAVVTSQVPRSDFGGLDRAEAMRYLTAHQRVVDAVLREYPLLPVKFGTTLPNERRLVQLLRQSKEFLCEHLAQLEHKEQLEVVVLWDLNKMLAELAASPEVVAVKEQVAQLPAEQSESGRILLGQLVHGLLQQRRAGLSAHVLEHLRVAAEDVVVNPLMDETMVANLALLVDTRKRMIFDQHLDQLDQQFGGQLHIRCIDSLAPYSFATVEVAMLDFAEVAAARQVLELDEEVSAATIKQSFRRLAARTHPDYNQDDPAATSQMDALTNAYRFLTEVATSQAGSDPQALCRLSREDVEATLMVRVVRQEAVE</sequence>
<dbReference type="InterPro" id="IPR001623">
    <property type="entry name" value="DnaJ_domain"/>
</dbReference>
<dbReference type="PANTHER" id="PTHR36852:SF1">
    <property type="entry name" value="PROTEIN GVPL 2"/>
    <property type="match status" value="1"/>
</dbReference>
<evidence type="ECO:0000256" key="3">
    <source>
        <dbReference type="ARBA" id="ARBA00035643"/>
    </source>
</evidence>
<dbReference type="InterPro" id="IPR036869">
    <property type="entry name" value="J_dom_sf"/>
</dbReference>
<keyword evidence="1" id="KW-0304">Gas vesicle</keyword>
<comment type="caution">
    <text evidence="5">The sequence shown here is derived from an EMBL/GenBank/DDBJ whole genome shotgun (WGS) entry which is preliminary data.</text>
</comment>
<dbReference type="RefSeq" id="WP_135479284.1">
    <property type="nucleotide sequence ID" value="NZ_SIJK02000027.1"/>
</dbReference>
<proteinExistence type="inferred from homology"/>